<dbReference type="InterPro" id="IPR012677">
    <property type="entry name" value="Nucleotide-bd_a/b_plait_sf"/>
</dbReference>
<protein>
    <recommendedName>
        <fullName evidence="5">RRM domain-containing protein</fullName>
    </recommendedName>
</protein>
<feature type="compositionally biased region" description="Low complexity" evidence="4">
    <location>
        <begin position="199"/>
        <end position="237"/>
    </location>
</feature>
<dbReference type="PROSITE" id="PS50102">
    <property type="entry name" value="RRM"/>
    <property type="match status" value="2"/>
</dbReference>
<feature type="region of interest" description="Disordered" evidence="4">
    <location>
        <begin position="68"/>
        <end position="98"/>
    </location>
</feature>
<evidence type="ECO:0000256" key="2">
    <source>
        <dbReference type="ARBA" id="ARBA00022884"/>
    </source>
</evidence>
<comment type="caution">
    <text evidence="6">The sequence shown here is derived from an EMBL/GenBank/DDBJ whole genome shotgun (WGS) entry which is preliminary data.</text>
</comment>
<dbReference type="SUPFAM" id="SSF54928">
    <property type="entry name" value="RNA-binding domain, RBD"/>
    <property type="match status" value="2"/>
</dbReference>
<feature type="compositionally biased region" description="Low complexity" evidence="4">
    <location>
        <begin position="448"/>
        <end position="462"/>
    </location>
</feature>
<reference evidence="6 7" key="1">
    <citation type="submission" date="2021-12" db="EMBL/GenBank/DDBJ databases">
        <title>High titer production of polyol ester of fatty acids by Rhodotorula paludigena BS15 towards product separation-free biomass refinery.</title>
        <authorList>
            <person name="Mano J."/>
            <person name="Ono H."/>
            <person name="Tanaka T."/>
            <person name="Naito K."/>
            <person name="Sushida H."/>
            <person name="Ike M."/>
            <person name="Tokuyasu K."/>
            <person name="Kitaoka M."/>
        </authorList>
    </citation>
    <scope>NUCLEOTIDE SEQUENCE [LARGE SCALE GENOMIC DNA]</scope>
    <source>
        <strain evidence="6 7">BS15</strain>
    </source>
</reference>
<evidence type="ECO:0000256" key="1">
    <source>
        <dbReference type="ARBA" id="ARBA00022737"/>
    </source>
</evidence>
<feature type="compositionally biased region" description="Low complexity" evidence="4">
    <location>
        <begin position="254"/>
        <end position="280"/>
    </location>
</feature>
<feature type="region of interest" description="Disordered" evidence="4">
    <location>
        <begin position="392"/>
        <end position="467"/>
    </location>
</feature>
<dbReference type="PANTHER" id="PTHR24012">
    <property type="entry name" value="RNA BINDING PROTEIN"/>
    <property type="match status" value="1"/>
</dbReference>
<evidence type="ECO:0000313" key="6">
    <source>
        <dbReference type="EMBL" id="GJN88933.1"/>
    </source>
</evidence>
<feature type="compositionally biased region" description="Low complexity" evidence="4">
    <location>
        <begin position="287"/>
        <end position="296"/>
    </location>
</feature>
<gene>
    <name evidence="6" type="ORF">Rhopal_001904-T1</name>
</gene>
<keyword evidence="7" id="KW-1185">Reference proteome</keyword>
<dbReference type="SMART" id="SM00360">
    <property type="entry name" value="RRM"/>
    <property type="match status" value="3"/>
</dbReference>
<keyword evidence="1" id="KW-0677">Repeat</keyword>
<proteinExistence type="predicted"/>
<feature type="compositionally biased region" description="Polar residues" evidence="4">
    <location>
        <begin position="415"/>
        <end position="432"/>
    </location>
</feature>
<dbReference type="CDD" id="cd00590">
    <property type="entry name" value="RRM_SF"/>
    <property type="match status" value="2"/>
</dbReference>
<feature type="compositionally biased region" description="Low complexity" evidence="4">
    <location>
        <begin position="71"/>
        <end position="98"/>
    </location>
</feature>
<dbReference type="Gene3D" id="1.10.1900.10">
    <property type="entry name" value="c-terminal domain of poly(a) binding protein"/>
    <property type="match status" value="1"/>
</dbReference>
<dbReference type="Pfam" id="PF00076">
    <property type="entry name" value="RRM_1"/>
    <property type="match status" value="1"/>
</dbReference>
<dbReference type="AlphaFoldDB" id="A0AAV5GFP0"/>
<dbReference type="InterPro" id="IPR035979">
    <property type="entry name" value="RBD_domain_sf"/>
</dbReference>
<evidence type="ECO:0000256" key="4">
    <source>
        <dbReference type="SAM" id="MobiDB-lite"/>
    </source>
</evidence>
<accession>A0AAV5GFP0</accession>
<dbReference type="GO" id="GO:0003723">
    <property type="term" value="F:RNA binding"/>
    <property type="evidence" value="ECO:0007669"/>
    <property type="project" value="UniProtKB-UniRule"/>
</dbReference>
<feature type="domain" description="RRM" evidence="5">
    <location>
        <begin position="16"/>
        <end position="85"/>
    </location>
</feature>
<dbReference type="EMBL" id="BQKY01000004">
    <property type="protein sequence ID" value="GJN88933.1"/>
    <property type="molecule type" value="Genomic_DNA"/>
</dbReference>
<keyword evidence="2 3" id="KW-0694">RNA-binding</keyword>
<evidence type="ECO:0000313" key="7">
    <source>
        <dbReference type="Proteomes" id="UP001342314"/>
    </source>
</evidence>
<evidence type="ECO:0000259" key="5">
    <source>
        <dbReference type="PROSITE" id="PS50102"/>
    </source>
</evidence>
<sequence length="662" mass="70192">MATMPAPPSNPHLTSPRLFLSGVSDDVDDREIVSVLQDCLKLRLDRSEGVVEFESLDRAEKAYATCNGQRLPSSTSTLNLSLSPPSSSAPDPVPSATPRLLKQLPKTMTASKLFDLARPFGPLFRVTLRYAPSRPFDPPSSSSQPHFTGQAILRYYDEAHAQAAYEGLNFLEVEGQNITVQVYDEKRAAAAAAGKGRLSDGARSSLGGSAGGPATPSRWATPSPSPSPSSAAAGTPSKYAGLGLSSNGEHRSPAMARSVSNSSAASASRWNRAGSPLDTPGTPPSGSPSAPVASGGMRRTASGSGIDPCNLYVKSLDPSLTTADLKELFSPYGQIVSARVQLDPATGRSREFGYVAFGEPSMAQRAIEGLHGSEVRGRSIYVGVFEPKAVRGATRRSEGGGQEERVDEVRRGMESLSTTPNRSPQPASNVSDPHTPRSSPPRAAFNRALSPLPDSPDAPASLEPTKTEHERLVEGVRRTGAVDEDQVDEVVLLLEQLPKRERAMCLFNPDVLKAKVQDALLVLSVSDDEEPAVASSTELSSAALPTSLAELAALSCAEIVPLLPRLARQLPLSQPAAAELAETDAFVDSIEGLPAGEMKQQLGSRLIQVVRAEAKKRGIKQAPRITIKLLDGEELRALARLMHYPEVLGEKVAVVAAQMAKE</sequence>
<dbReference type="Proteomes" id="UP001342314">
    <property type="component" value="Unassembled WGS sequence"/>
</dbReference>
<organism evidence="6 7">
    <name type="scientific">Rhodotorula paludigena</name>
    <dbReference type="NCBI Taxonomy" id="86838"/>
    <lineage>
        <taxon>Eukaryota</taxon>
        <taxon>Fungi</taxon>
        <taxon>Dikarya</taxon>
        <taxon>Basidiomycota</taxon>
        <taxon>Pucciniomycotina</taxon>
        <taxon>Microbotryomycetes</taxon>
        <taxon>Sporidiobolales</taxon>
        <taxon>Sporidiobolaceae</taxon>
        <taxon>Rhodotorula</taxon>
    </lineage>
</organism>
<dbReference type="Gene3D" id="3.30.70.330">
    <property type="match status" value="2"/>
</dbReference>
<feature type="compositionally biased region" description="Basic and acidic residues" evidence="4">
    <location>
        <begin position="395"/>
        <end position="413"/>
    </location>
</feature>
<feature type="region of interest" description="Disordered" evidence="4">
    <location>
        <begin position="193"/>
        <end position="307"/>
    </location>
</feature>
<evidence type="ECO:0000256" key="3">
    <source>
        <dbReference type="PROSITE-ProRule" id="PRU00176"/>
    </source>
</evidence>
<dbReference type="InterPro" id="IPR000504">
    <property type="entry name" value="RRM_dom"/>
</dbReference>
<name>A0AAV5GFP0_9BASI</name>
<feature type="domain" description="RRM" evidence="5">
    <location>
        <begin position="309"/>
        <end position="387"/>
    </location>
</feature>